<name>A0A314UND1_PRUYE</name>
<accession>A0A314UND1</accession>
<feature type="signal peptide" evidence="2">
    <location>
        <begin position="1"/>
        <end position="18"/>
    </location>
</feature>
<evidence type="ECO:0000313" key="4">
    <source>
        <dbReference type="EMBL" id="PQM39003.1"/>
    </source>
</evidence>
<evidence type="ECO:0000256" key="2">
    <source>
        <dbReference type="SAM" id="SignalP"/>
    </source>
</evidence>
<evidence type="ECO:0000313" key="5">
    <source>
        <dbReference type="Proteomes" id="UP000250321"/>
    </source>
</evidence>
<organism evidence="4 5">
    <name type="scientific">Prunus yedoensis var. nudiflora</name>
    <dbReference type="NCBI Taxonomy" id="2094558"/>
    <lineage>
        <taxon>Eukaryota</taxon>
        <taxon>Viridiplantae</taxon>
        <taxon>Streptophyta</taxon>
        <taxon>Embryophyta</taxon>
        <taxon>Tracheophyta</taxon>
        <taxon>Spermatophyta</taxon>
        <taxon>Magnoliopsida</taxon>
        <taxon>eudicotyledons</taxon>
        <taxon>Gunneridae</taxon>
        <taxon>Pentapetalae</taxon>
        <taxon>rosids</taxon>
        <taxon>fabids</taxon>
        <taxon>Rosales</taxon>
        <taxon>Rosaceae</taxon>
        <taxon>Amygdaloideae</taxon>
        <taxon>Amygdaleae</taxon>
        <taxon>Prunus</taxon>
    </lineage>
</organism>
<keyword evidence="2" id="KW-0732">Signal</keyword>
<gene>
    <name evidence="4" type="ORF">Pyn_01100</name>
</gene>
<feature type="region of interest" description="Disordered" evidence="1">
    <location>
        <begin position="181"/>
        <end position="203"/>
    </location>
</feature>
<protein>
    <recommendedName>
        <fullName evidence="3">DUF8018 domain-containing protein</fullName>
    </recommendedName>
</protein>
<dbReference type="InterPro" id="IPR052694">
    <property type="entry name" value="Mt_uS3-like"/>
</dbReference>
<dbReference type="PANTHER" id="PTHR35289">
    <property type="entry name" value="TRANSMEMBRANE PROTEIN"/>
    <property type="match status" value="1"/>
</dbReference>
<evidence type="ECO:0000256" key="1">
    <source>
        <dbReference type="SAM" id="MobiDB-lite"/>
    </source>
</evidence>
<dbReference type="Proteomes" id="UP000250321">
    <property type="component" value="Unassembled WGS sequence"/>
</dbReference>
<dbReference type="InterPro" id="IPR058331">
    <property type="entry name" value="DUF8018"/>
</dbReference>
<evidence type="ECO:0000259" key="3">
    <source>
        <dbReference type="Pfam" id="PF26057"/>
    </source>
</evidence>
<dbReference type="Pfam" id="PF26057">
    <property type="entry name" value="DUF8018"/>
    <property type="match status" value="1"/>
</dbReference>
<reference evidence="4 5" key="1">
    <citation type="submission" date="2018-02" db="EMBL/GenBank/DDBJ databases">
        <title>Draft genome of wild Prunus yedoensis var. nudiflora.</title>
        <authorList>
            <person name="Baek S."/>
            <person name="Kim J.-H."/>
            <person name="Choi K."/>
            <person name="Kim G.-B."/>
            <person name="Cho A."/>
            <person name="Jang H."/>
            <person name="Shin C.-H."/>
            <person name="Yu H.-J."/>
            <person name="Mun J.-H."/>
        </authorList>
    </citation>
    <scope>NUCLEOTIDE SEQUENCE [LARGE SCALE GENOMIC DNA]</scope>
    <source>
        <strain evidence="5">cv. Jeju island</strain>
        <tissue evidence="4">Leaf</tissue>
    </source>
</reference>
<proteinExistence type="predicted"/>
<dbReference type="AlphaFoldDB" id="A0A314UND1"/>
<dbReference type="OrthoDB" id="1674685at2759"/>
<dbReference type="PANTHER" id="PTHR35289:SF1">
    <property type="entry name" value="ATP SYNTHASE 9 MITOCHONDRIAL-RELATED"/>
    <property type="match status" value="1"/>
</dbReference>
<sequence length="203" mass="21554">MPEVWISCGACFVASALGGALISCMEGGVPLLAGTSSAGSSGGLGGGSTVGGSSRGWTSFDLGVLAEPFPNEEGEEVAQPHPQITPQIRSLPGGRKQRRLLSKLGSPTVEDIYFAHIRAQDLFEVKVEIVRHMAGLDPEGNWLGRGARALDNPRTAMGEPSVERLYTLLEDLTRAGVQSETFSSLQNKVSSKRGEVRDDNRMS</sequence>
<keyword evidence="5" id="KW-1185">Reference proteome</keyword>
<feature type="compositionally biased region" description="Basic and acidic residues" evidence="1">
    <location>
        <begin position="192"/>
        <end position="203"/>
    </location>
</feature>
<feature type="domain" description="DUF8018" evidence="3">
    <location>
        <begin position="97"/>
        <end position="186"/>
    </location>
</feature>
<feature type="chain" id="PRO_5016432396" description="DUF8018 domain-containing protein" evidence="2">
    <location>
        <begin position="19"/>
        <end position="203"/>
    </location>
</feature>
<dbReference type="EMBL" id="PJQY01003255">
    <property type="protein sequence ID" value="PQM39003.1"/>
    <property type="molecule type" value="Genomic_DNA"/>
</dbReference>
<comment type="caution">
    <text evidence="4">The sequence shown here is derived from an EMBL/GenBank/DDBJ whole genome shotgun (WGS) entry which is preliminary data.</text>
</comment>